<dbReference type="InterPro" id="IPR003807">
    <property type="entry name" value="DUF202"/>
</dbReference>
<organism evidence="8 9">
    <name type="scientific">Streptomyces litchfieldiae</name>
    <dbReference type="NCBI Taxonomy" id="3075543"/>
    <lineage>
        <taxon>Bacteria</taxon>
        <taxon>Bacillati</taxon>
        <taxon>Actinomycetota</taxon>
        <taxon>Actinomycetes</taxon>
        <taxon>Kitasatosporales</taxon>
        <taxon>Streptomycetaceae</taxon>
        <taxon>Streptomyces</taxon>
    </lineage>
</organism>
<reference evidence="9" key="1">
    <citation type="submission" date="2023-07" db="EMBL/GenBank/DDBJ databases">
        <title>30 novel species of actinomycetes from the DSMZ collection.</title>
        <authorList>
            <person name="Nouioui I."/>
        </authorList>
    </citation>
    <scope>NUCLEOTIDE SEQUENCE [LARGE SCALE GENOMIC DNA]</scope>
    <source>
        <strain evidence="9">DSM 44938</strain>
    </source>
</reference>
<feature type="transmembrane region" description="Helical" evidence="6">
    <location>
        <begin position="93"/>
        <end position="113"/>
    </location>
</feature>
<keyword evidence="2 6" id="KW-0812">Transmembrane</keyword>
<gene>
    <name evidence="8" type="ORF">RM590_22865</name>
</gene>
<evidence type="ECO:0000313" key="9">
    <source>
        <dbReference type="Proteomes" id="UP001183246"/>
    </source>
</evidence>
<dbReference type="EMBL" id="JAVREL010000014">
    <property type="protein sequence ID" value="MDT0345420.1"/>
    <property type="molecule type" value="Genomic_DNA"/>
</dbReference>
<name>A0ABU2MV26_9ACTN</name>
<proteinExistence type="predicted"/>
<evidence type="ECO:0000256" key="1">
    <source>
        <dbReference type="ARBA" id="ARBA00004127"/>
    </source>
</evidence>
<feature type="domain" description="DUF202" evidence="7">
    <location>
        <begin position="15"/>
        <end position="79"/>
    </location>
</feature>
<evidence type="ECO:0000259" key="7">
    <source>
        <dbReference type="Pfam" id="PF02656"/>
    </source>
</evidence>
<evidence type="ECO:0000256" key="3">
    <source>
        <dbReference type="ARBA" id="ARBA00022989"/>
    </source>
</evidence>
<keyword evidence="4 6" id="KW-0472">Membrane</keyword>
<accession>A0ABU2MV26</accession>
<evidence type="ECO:0000256" key="4">
    <source>
        <dbReference type="ARBA" id="ARBA00023136"/>
    </source>
</evidence>
<evidence type="ECO:0000256" key="6">
    <source>
        <dbReference type="SAM" id="Phobius"/>
    </source>
</evidence>
<sequence>MTVGARGNAEPPARDPGAQPERTRLAWRRTTLTFALVVVLAARGLVVEGGHRGPETVAVALAALLWVAFLAVAHRRLRALTEARPGPPEGRTVAGAAGIVVVAALVAAVALAVPG</sequence>
<dbReference type="RefSeq" id="WP_311706551.1">
    <property type="nucleotide sequence ID" value="NZ_JAVREL010000014.1"/>
</dbReference>
<evidence type="ECO:0000313" key="8">
    <source>
        <dbReference type="EMBL" id="MDT0345420.1"/>
    </source>
</evidence>
<keyword evidence="3 6" id="KW-1133">Transmembrane helix</keyword>
<comment type="caution">
    <text evidence="8">The sequence shown here is derived from an EMBL/GenBank/DDBJ whole genome shotgun (WGS) entry which is preliminary data.</text>
</comment>
<feature type="transmembrane region" description="Helical" evidence="6">
    <location>
        <begin position="32"/>
        <end position="50"/>
    </location>
</feature>
<feature type="transmembrane region" description="Helical" evidence="6">
    <location>
        <begin position="56"/>
        <end position="73"/>
    </location>
</feature>
<keyword evidence="9" id="KW-1185">Reference proteome</keyword>
<dbReference type="Pfam" id="PF02656">
    <property type="entry name" value="DUF202"/>
    <property type="match status" value="1"/>
</dbReference>
<evidence type="ECO:0000256" key="2">
    <source>
        <dbReference type="ARBA" id="ARBA00022692"/>
    </source>
</evidence>
<feature type="region of interest" description="Disordered" evidence="5">
    <location>
        <begin position="1"/>
        <end position="22"/>
    </location>
</feature>
<evidence type="ECO:0000256" key="5">
    <source>
        <dbReference type="SAM" id="MobiDB-lite"/>
    </source>
</evidence>
<comment type="subcellular location">
    <subcellularLocation>
        <location evidence="1">Endomembrane system</location>
        <topology evidence="1">Multi-pass membrane protein</topology>
    </subcellularLocation>
</comment>
<dbReference type="Proteomes" id="UP001183246">
    <property type="component" value="Unassembled WGS sequence"/>
</dbReference>
<protein>
    <submittedName>
        <fullName evidence="8">DUF202 domain-containing protein</fullName>
    </submittedName>
</protein>